<dbReference type="EMBL" id="BPLR01017255">
    <property type="protein sequence ID" value="GIY89758.1"/>
    <property type="molecule type" value="Genomic_DNA"/>
</dbReference>
<keyword evidence="2" id="KW-1185">Reference proteome</keyword>
<accession>A0AAV4X525</accession>
<name>A0AAV4X525_CAEEX</name>
<proteinExistence type="predicted"/>
<dbReference type="AlphaFoldDB" id="A0AAV4X525"/>
<comment type="caution">
    <text evidence="1">The sequence shown here is derived from an EMBL/GenBank/DDBJ whole genome shotgun (WGS) entry which is preliminary data.</text>
</comment>
<evidence type="ECO:0000313" key="1">
    <source>
        <dbReference type="EMBL" id="GIY89758.1"/>
    </source>
</evidence>
<sequence>MRGILWIITAEDIFQKIICLGEVEFDTAEHHIRLPLHLTHNQLKNTVERDGKMYEYLWASPLLKDEGVRKGKIISLGEVEFDTADTPYVFHLHLTHNQLKNTVERDGKMYEYLWASPLLKDEGVRKGVSLSPPALITDS</sequence>
<reference evidence="1 2" key="1">
    <citation type="submission" date="2021-06" db="EMBL/GenBank/DDBJ databases">
        <title>Caerostris extrusa draft genome.</title>
        <authorList>
            <person name="Kono N."/>
            <person name="Arakawa K."/>
        </authorList>
    </citation>
    <scope>NUCLEOTIDE SEQUENCE [LARGE SCALE GENOMIC DNA]</scope>
</reference>
<gene>
    <name evidence="1" type="ORF">CEXT_365361</name>
</gene>
<dbReference type="Proteomes" id="UP001054945">
    <property type="component" value="Unassembled WGS sequence"/>
</dbReference>
<organism evidence="1 2">
    <name type="scientific">Caerostris extrusa</name>
    <name type="common">Bark spider</name>
    <name type="synonym">Caerostris bankana</name>
    <dbReference type="NCBI Taxonomy" id="172846"/>
    <lineage>
        <taxon>Eukaryota</taxon>
        <taxon>Metazoa</taxon>
        <taxon>Ecdysozoa</taxon>
        <taxon>Arthropoda</taxon>
        <taxon>Chelicerata</taxon>
        <taxon>Arachnida</taxon>
        <taxon>Araneae</taxon>
        <taxon>Araneomorphae</taxon>
        <taxon>Entelegynae</taxon>
        <taxon>Araneoidea</taxon>
        <taxon>Araneidae</taxon>
        <taxon>Caerostris</taxon>
    </lineage>
</organism>
<evidence type="ECO:0000313" key="2">
    <source>
        <dbReference type="Proteomes" id="UP001054945"/>
    </source>
</evidence>
<protein>
    <submittedName>
        <fullName evidence="1">Uncharacterized protein</fullName>
    </submittedName>
</protein>